<comment type="subunit">
    <text evidence="6">Interacts with MinD and FtsZ.</text>
</comment>
<accession>A0A4P7BIR2</accession>
<dbReference type="NCBIfam" id="TIGR01222">
    <property type="entry name" value="minC"/>
    <property type="match status" value="1"/>
</dbReference>
<dbReference type="InterPro" id="IPR016098">
    <property type="entry name" value="CAP/MinC_C"/>
</dbReference>
<dbReference type="Pfam" id="PF03775">
    <property type="entry name" value="MinC_C"/>
    <property type="match status" value="1"/>
</dbReference>
<comment type="similarity">
    <text evidence="1 6">Belongs to the MinC family.</text>
</comment>
<dbReference type="PANTHER" id="PTHR34108">
    <property type="entry name" value="SEPTUM SITE-DETERMINING PROTEIN MINC"/>
    <property type="match status" value="1"/>
</dbReference>
<evidence type="ECO:0000313" key="10">
    <source>
        <dbReference type="EMBL" id="GGZ08601.1"/>
    </source>
</evidence>
<proteinExistence type="inferred from homology"/>
<reference evidence="11 12" key="2">
    <citation type="submission" date="2019-03" db="EMBL/GenBank/DDBJ databases">
        <title>Draft Genome Sequences of Six Type Strains of the Genus Massilia.</title>
        <authorList>
            <person name="Miess H."/>
            <person name="Frediansyhah A."/>
            <person name="Gross H."/>
        </authorList>
    </citation>
    <scope>NUCLEOTIDE SEQUENCE [LARGE SCALE GENOMIC DNA]</scope>
    <source>
        <strain evidence="11 12">DSM 17505</strain>
    </source>
</reference>
<evidence type="ECO:0000259" key="8">
    <source>
        <dbReference type="Pfam" id="PF03775"/>
    </source>
</evidence>
<feature type="domain" description="Septum formation inhibitor MinC N-terminal" evidence="9">
    <location>
        <begin position="10"/>
        <end position="82"/>
    </location>
</feature>
<evidence type="ECO:0000256" key="4">
    <source>
        <dbReference type="ARBA" id="ARBA00023306"/>
    </source>
</evidence>
<reference evidence="10" key="1">
    <citation type="journal article" date="2014" name="Int. J. Syst. Evol. Microbiol.">
        <title>Complete genome sequence of Corynebacterium casei LMG S-19264T (=DSM 44701T), isolated from a smear-ripened cheese.</title>
        <authorList>
            <consortium name="US DOE Joint Genome Institute (JGI-PGF)"/>
            <person name="Walter F."/>
            <person name="Albersmeier A."/>
            <person name="Kalinowski J."/>
            <person name="Ruckert C."/>
        </authorList>
    </citation>
    <scope>NUCLEOTIDE SEQUENCE</scope>
    <source>
        <strain evidence="10">KCTC 12344</strain>
    </source>
</reference>
<dbReference type="RefSeq" id="WP_134385843.1">
    <property type="nucleotide sequence ID" value="NZ_BMWW01000012.1"/>
</dbReference>
<feature type="compositionally biased region" description="Low complexity" evidence="7">
    <location>
        <begin position="112"/>
        <end position="121"/>
    </location>
</feature>
<dbReference type="InterPro" id="IPR013033">
    <property type="entry name" value="MinC"/>
</dbReference>
<dbReference type="Gene3D" id="3.30.70.260">
    <property type="match status" value="1"/>
</dbReference>
<evidence type="ECO:0000313" key="11">
    <source>
        <dbReference type="EMBL" id="QBQ37399.1"/>
    </source>
</evidence>
<dbReference type="InterPro" id="IPR005526">
    <property type="entry name" value="Septum_form_inhib_MinC_C"/>
</dbReference>
<evidence type="ECO:0000313" key="13">
    <source>
        <dbReference type="Proteomes" id="UP000619512"/>
    </source>
</evidence>
<keyword evidence="4 6" id="KW-0131">Cell cycle</keyword>
<gene>
    <name evidence="6 11" type="primary">minC</name>
    <name evidence="11" type="ORF">E1742_15420</name>
    <name evidence="10" type="ORF">GCM10007388_47570</name>
</gene>
<keyword evidence="12" id="KW-1185">Reference proteome</keyword>
<protein>
    <recommendedName>
        <fullName evidence="6">Probable septum site-determining protein MinC</fullName>
    </recommendedName>
</protein>
<dbReference type="GO" id="GO:0051302">
    <property type="term" value="P:regulation of cell division"/>
    <property type="evidence" value="ECO:0007669"/>
    <property type="project" value="InterPro"/>
</dbReference>
<evidence type="ECO:0000256" key="5">
    <source>
        <dbReference type="ARBA" id="ARBA00025606"/>
    </source>
</evidence>
<comment type="function">
    <text evidence="5 6">Cell division inhibitor that blocks the formation of polar Z ring septums. Rapidly oscillates between the poles of the cell to destabilize FtsZ filaments that have formed before they mature into polar Z rings. Prevents FtsZ polymerization.</text>
</comment>
<dbReference type="InterPro" id="IPR007874">
    <property type="entry name" value="MinC_N"/>
</dbReference>
<dbReference type="GO" id="GO:1901891">
    <property type="term" value="P:regulation of cell septum assembly"/>
    <property type="evidence" value="ECO:0007669"/>
    <property type="project" value="InterPro"/>
</dbReference>
<dbReference type="Proteomes" id="UP000294359">
    <property type="component" value="Chromosome"/>
</dbReference>
<feature type="region of interest" description="Disordered" evidence="7">
    <location>
        <begin position="106"/>
        <end position="139"/>
    </location>
</feature>
<dbReference type="Pfam" id="PF05209">
    <property type="entry name" value="MinC_N"/>
    <property type="match status" value="1"/>
</dbReference>
<evidence type="ECO:0000256" key="2">
    <source>
        <dbReference type="ARBA" id="ARBA00022618"/>
    </source>
</evidence>
<dbReference type="SUPFAM" id="SSF63848">
    <property type="entry name" value="Cell-division inhibitor MinC, C-terminal domain"/>
    <property type="match status" value="1"/>
</dbReference>
<dbReference type="AlphaFoldDB" id="A0A4P7BIR2"/>
<dbReference type="EMBL" id="CP038026">
    <property type="protein sequence ID" value="QBQ37399.1"/>
    <property type="molecule type" value="Genomic_DNA"/>
</dbReference>
<dbReference type="GO" id="GO:0000902">
    <property type="term" value="P:cell morphogenesis"/>
    <property type="evidence" value="ECO:0007669"/>
    <property type="project" value="InterPro"/>
</dbReference>
<sequence length="259" mass="26631">MSKSPFQKPIEIKISTVVAVSAILHTSDGIALDAALQGMTGGVPDFFEGDLAVIDVGDLAPGCERIDWAGTIALLKKYRLNPVAVRNARPDMVGEIAAHGLSLDTGKRDDSAAAPAVASMPEPAPAVAPPPAPALTPGANGAATTATMIIDTPVRAGQRIYARGGDLIVMAVVNNGAEIIADGSIHVYNTLNGRALAGASGDASARIFALSMAPELVSIAGVYRTFEDGFPAEQARQPAQIRLNGDKLDIQSVNSATRA</sequence>
<dbReference type="InterPro" id="IPR036145">
    <property type="entry name" value="MinC_C_sf"/>
</dbReference>
<name>A0A4P7BIR2_9BURK</name>
<evidence type="ECO:0000259" key="9">
    <source>
        <dbReference type="Pfam" id="PF05209"/>
    </source>
</evidence>
<dbReference type="Gene3D" id="2.160.20.70">
    <property type="match status" value="1"/>
</dbReference>
<dbReference type="Proteomes" id="UP000619512">
    <property type="component" value="Unassembled WGS sequence"/>
</dbReference>
<feature type="domain" description="Septum formation inhibitor MinC C-terminal" evidence="8">
    <location>
        <begin position="149"/>
        <end position="250"/>
    </location>
</feature>
<evidence type="ECO:0000256" key="3">
    <source>
        <dbReference type="ARBA" id="ARBA00023210"/>
    </source>
</evidence>
<dbReference type="PANTHER" id="PTHR34108:SF1">
    <property type="entry name" value="SEPTUM SITE-DETERMINING PROTEIN MINC"/>
    <property type="match status" value="1"/>
</dbReference>
<evidence type="ECO:0000256" key="1">
    <source>
        <dbReference type="ARBA" id="ARBA00006291"/>
    </source>
</evidence>
<dbReference type="OrthoDB" id="9794530at2"/>
<evidence type="ECO:0000256" key="7">
    <source>
        <dbReference type="SAM" id="MobiDB-lite"/>
    </source>
</evidence>
<dbReference type="GO" id="GO:0000917">
    <property type="term" value="P:division septum assembly"/>
    <property type="evidence" value="ECO:0007669"/>
    <property type="project" value="UniProtKB-KW"/>
</dbReference>
<evidence type="ECO:0000256" key="6">
    <source>
        <dbReference type="HAMAP-Rule" id="MF_00267"/>
    </source>
</evidence>
<dbReference type="EMBL" id="BMWW01000012">
    <property type="protein sequence ID" value="GGZ08601.1"/>
    <property type="molecule type" value="Genomic_DNA"/>
</dbReference>
<reference evidence="10" key="3">
    <citation type="submission" date="2022-12" db="EMBL/GenBank/DDBJ databases">
        <authorList>
            <person name="Sun Q."/>
            <person name="Kim S."/>
        </authorList>
    </citation>
    <scope>NUCLEOTIDE SEQUENCE</scope>
    <source>
        <strain evidence="10">KCTC 12344</strain>
    </source>
</reference>
<keyword evidence="3 6" id="KW-0717">Septation</keyword>
<evidence type="ECO:0000313" key="12">
    <source>
        <dbReference type="Proteomes" id="UP000294359"/>
    </source>
</evidence>
<feature type="compositionally biased region" description="Pro residues" evidence="7">
    <location>
        <begin position="122"/>
        <end position="134"/>
    </location>
</feature>
<dbReference type="HAMAP" id="MF_00267">
    <property type="entry name" value="MinC"/>
    <property type="match status" value="1"/>
</dbReference>
<keyword evidence="2 6" id="KW-0132">Cell division</keyword>
<organism evidence="10 13">
    <name type="scientific">Pseudoduganella plicata</name>
    <dbReference type="NCBI Taxonomy" id="321984"/>
    <lineage>
        <taxon>Bacteria</taxon>
        <taxon>Pseudomonadati</taxon>
        <taxon>Pseudomonadota</taxon>
        <taxon>Betaproteobacteria</taxon>
        <taxon>Burkholderiales</taxon>
        <taxon>Oxalobacteraceae</taxon>
        <taxon>Telluria group</taxon>
        <taxon>Pseudoduganella</taxon>
    </lineage>
</organism>